<evidence type="ECO:0000313" key="17">
    <source>
        <dbReference type="Ensembl" id="ENSAZOP00000010750.1"/>
    </source>
</evidence>
<dbReference type="Pfam" id="PF13193">
    <property type="entry name" value="AMP-binding_C"/>
    <property type="match status" value="1"/>
</dbReference>
<comment type="catalytic activity">
    <reaction evidence="14">
        <text>a medium-chain fatty acid + ATP + CoA = a medium-chain fatty acyl-CoA + AMP + diphosphate</text>
        <dbReference type="Rhea" id="RHEA:48340"/>
        <dbReference type="ChEBI" id="CHEBI:30616"/>
        <dbReference type="ChEBI" id="CHEBI:33019"/>
        <dbReference type="ChEBI" id="CHEBI:57287"/>
        <dbReference type="ChEBI" id="CHEBI:59558"/>
        <dbReference type="ChEBI" id="CHEBI:90546"/>
        <dbReference type="ChEBI" id="CHEBI:456215"/>
        <dbReference type="EC" id="6.2.1.2"/>
    </reaction>
    <physiologicalReaction direction="left-to-right" evidence="14">
        <dbReference type="Rhea" id="RHEA:48341"/>
    </physiologicalReaction>
</comment>
<dbReference type="GO" id="GO:0006637">
    <property type="term" value="P:acyl-CoA metabolic process"/>
    <property type="evidence" value="ECO:0007669"/>
    <property type="project" value="TreeGrafter"/>
</dbReference>
<dbReference type="AlphaFoldDB" id="A0A8B9UQK6"/>
<keyword evidence="5" id="KW-0479">Metal-binding</keyword>
<evidence type="ECO:0000256" key="12">
    <source>
        <dbReference type="ARBA" id="ARBA00023128"/>
    </source>
</evidence>
<keyword evidence="18" id="KW-1185">Reference proteome</keyword>
<dbReference type="PROSITE" id="PS00455">
    <property type="entry name" value="AMP_BINDING"/>
    <property type="match status" value="1"/>
</dbReference>
<feature type="domain" description="AMP-binding enzyme C-terminal" evidence="16">
    <location>
        <begin position="464"/>
        <end position="537"/>
    </location>
</feature>
<evidence type="ECO:0000256" key="1">
    <source>
        <dbReference type="ARBA" id="ARBA00001936"/>
    </source>
</evidence>
<dbReference type="SUPFAM" id="SSF56801">
    <property type="entry name" value="Acetyl-CoA synthetase-like"/>
    <property type="match status" value="1"/>
</dbReference>
<evidence type="ECO:0000256" key="14">
    <source>
        <dbReference type="ARBA" id="ARBA00048477"/>
    </source>
</evidence>
<evidence type="ECO:0000259" key="16">
    <source>
        <dbReference type="Pfam" id="PF13193"/>
    </source>
</evidence>
<dbReference type="FunFam" id="3.40.50.12780:FF:000007">
    <property type="entry name" value="Acyl-coenzyme A synthetase ACSM2A, mitochondrial"/>
    <property type="match status" value="1"/>
</dbReference>
<comment type="cofactor">
    <cofactor evidence="1">
        <name>Mn(2+)</name>
        <dbReference type="ChEBI" id="CHEBI:29035"/>
    </cofactor>
</comment>
<evidence type="ECO:0000256" key="11">
    <source>
        <dbReference type="ARBA" id="ARBA00023098"/>
    </source>
</evidence>
<dbReference type="InterPro" id="IPR045851">
    <property type="entry name" value="AMP-bd_C_sf"/>
</dbReference>
<evidence type="ECO:0000256" key="7">
    <source>
        <dbReference type="ARBA" id="ARBA00022832"/>
    </source>
</evidence>
<evidence type="ECO:0000256" key="3">
    <source>
        <dbReference type="ARBA" id="ARBA00006432"/>
    </source>
</evidence>
<dbReference type="PANTHER" id="PTHR43605">
    <property type="entry name" value="ACYL-COENZYME A SYNTHETASE"/>
    <property type="match status" value="1"/>
</dbReference>
<dbReference type="FunFam" id="3.30.300.30:FF:000005">
    <property type="entry name" value="Acyl-coenzyme A synthetase ACSM5, mitochondrial"/>
    <property type="match status" value="1"/>
</dbReference>
<evidence type="ECO:0000256" key="6">
    <source>
        <dbReference type="ARBA" id="ARBA00022741"/>
    </source>
</evidence>
<dbReference type="InterPro" id="IPR025110">
    <property type="entry name" value="AMP-bd_C"/>
</dbReference>
<keyword evidence="12" id="KW-0496">Mitochondrion</keyword>
<dbReference type="Gene3D" id="3.40.50.12780">
    <property type="entry name" value="N-terminal domain of ligase-like"/>
    <property type="match status" value="1"/>
</dbReference>
<dbReference type="Proteomes" id="UP000694549">
    <property type="component" value="Unplaced"/>
</dbReference>
<dbReference type="InterPro" id="IPR051087">
    <property type="entry name" value="Mitochondrial_ACSM"/>
</dbReference>
<comment type="subcellular location">
    <subcellularLocation>
        <location evidence="2">Mitochondrion</location>
    </subcellularLocation>
</comment>
<dbReference type="GO" id="GO:0031956">
    <property type="term" value="F:medium-chain fatty acid-CoA ligase activity"/>
    <property type="evidence" value="ECO:0007669"/>
    <property type="project" value="UniProtKB-EC"/>
</dbReference>
<keyword evidence="10" id="KW-0809">Transit peptide</keyword>
<keyword evidence="4" id="KW-0436">Ligase</keyword>
<keyword evidence="8" id="KW-0067">ATP-binding</keyword>
<dbReference type="Pfam" id="PF00501">
    <property type="entry name" value="AMP-binding"/>
    <property type="match status" value="1"/>
</dbReference>
<keyword evidence="6" id="KW-0547">Nucleotide-binding</keyword>
<evidence type="ECO:0000256" key="2">
    <source>
        <dbReference type="ARBA" id="ARBA00004173"/>
    </source>
</evidence>
<dbReference type="Ensembl" id="ENSAZOT00000011483.1">
    <property type="protein sequence ID" value="ENSAZOP00000010750.1"/>
    <property type="gene ID" value="ENSAZOG00000005571.1"/>
</dbReference>
<name>A0A8B9UQK6_9AVES</name>
<dbReference type="Gene3D" id="3.30.300.30">
    <property type="match status" value="1"/>
</dbReference>
<keyword evidence="9" id="KW-0460">Magnesium</keyword>
<evidence type="ECO:0000313" key="18">
    <source>
        <dbReference type="Proteomes" id="UP000694549"/>
    </source>
</evidence>
<dbReference type="GO" id="GO:0005759">
    <property type="term" value="C:mitochondrial matrix"/>
    <property type="evidence" value="ECO:0007669"/>
    <property type="project" value="TreeGrafter"/>
</dbReference>
<dbReference type="PANTHER" id="PTHR43605:SF12">
    <property type="entry name" value="ACYL-COENZYME A SYNTHETASE ACSM4, MITOCHONDRIAL"/>
    <property type="match status" value="1"/>
</dbReference>
<dbReference type="InterPro" id="IPR000873">
    <property type="entry name" value="AMP-dep_synth/lig_dom"/>
</dbReference>
<dbReference type="GO" id="GO:0006633">
    <property type="term" value="P:fatty acid biosynthetic process"/>
    <property type="evidence" value="ECO:0007669"/>
    <property type="project" value="TreeGrafter"/>
</dbReference>
<dbReference type="InterPro" id="IPR020845">
    <property type="entry name" value="AMP-binding_CS"/>
</dbReference>
<dbReference type="GO" id="GO:0046872">
    <property type="term" value="F:metal ion binding"/>
    <property type="evidence" value="ECO:0007669"/>
    <property type="project" value="UniProtKB-KW"/>
</dbReference>
<evidence type="ECO:0000256" key="5">
    <source>
        <dbReference type="ARBA" id="ARBA00022723"/>
    </source>
</evidence>
<evidence type="ECO:0000256" key="13">
    <source>
        <dbReference type="ARBA" id="ARBA00039009"/>
    </source>
</evidence>
<sequence length="539" mass="59835">MLCLTKESCGPLAAPKSTLGIYKVQPKIPKYFNFASDVLDKWTEIEKAGKRPSNSAFWWISGKGEEVKWSFEELGFLSRKVANVLTKVCGLQKGDRIIVVLPRIPEWWLVNVACMRAGIVLIPGTTQLSAKDILYRLQASKAKCIITDDTVAPAVDSVASESQFLKNKLIVSKGSREGWLNFSELNQSADHSCAKTRIEDSVNIFFTSGTTGSPKMTEHSQGSLGFRPLLSERYWLDLTPSDVIWNIADTGWILTSLTSVFDAWVFGSCIFVHQLPQIESATILNTLCRFPIDTLVGVPTFYRMLVQNDLSSYKFMNLKHCMSGGEPLNPEVMEKWKSQTGLDIHEVYGQTETGIICSVFKGMKIKPGSMGKAAPLFDVQVVDKNANILPPGQQGEIAVRSKPIRPLGLFSEYIDNPKKTAESERGDFYVTGDRGTMDEDGYFWFIGRDDDIIISSGYRIGPFEVESALMEHPAVAEAAVVSSPDPLRGEVVKAFVVLSAAFSSSDREHLACELQEHVKKTTAPYKYPRKVNVSVEKLN</sequence>
<dbReference type="GO" id="GO:0004321">
    <property type="term" value="F:fatty-acyl-CoA synthase activity"/>
    <property type="evidence" value="ECO:0007669"/>
    <property type="project" value="TreeGrafter"/>
</dbReference>
<keyword evidence="7" id="KW-0276">Fatty acid metabolism</keyword>
<dbReference type="GO" id="GO:0005524">
    <property type="term" value="F:ATP binding"/>
    <property type="evidence" value="ECO:0007669"/>
    <property type="project" value="UniProtKB-KW"/>
</dbReference>
<evidence type="ECO:0000256" key="8">
    <source>
        <dbReference type="ARBA" id="ARBA00022840"/>
    </source>
</evidence>
<organism evidence="17 18">
    <name type="scientific">Anas zonorhyncha</name>
    <name type="common">Eastern spot-billed duck</name>
    <dbReference type="NCBI Taxonomy" id="75864"/>
    <lineage>
        <taxon>Eukaryota</taxon>
        <taxon>Metazoa</taxon>
        <taxon>Chordata</taxon>
        <taxon>Craniata</taxon>
        <taxon>Vertebrata</taxon>
        <taxon>Euteleostomi</taxon>
        <taxon>Archelosauria</taxon>
        <taxon>Archosauria</taxon>
        <taxon>Dinosauria</taxon>
        <taxon>Saurischia</taxon>
        <taxon>Theropoda</taxon>
        <taxon>Coelurosauria</taxon>
        <taxon>Aves</taxon>
        <taxon>Neognathae</taxon>
        <taxon>Galloanserae</taxon>
        <taxon>Anseriformes</taxon>
        <taxon>Anatidae</taxon>
        <taxon>Anatinae</taxon>
        <taxon>Anas</taxon>
    </lineage>
</organism>
<evidence type="ECO:0000259" key="15">
    <source>
        <dbReference type="Pfam" id="PF00501"/>
    </source>
</evidence>
<reference evidence="17" key="1">
    <citation type="submission" date="2025-08" db="UniProtKB">
        <authorList>
            <consortium name="Ensembl"/>
        </authorList>
    </citation>
    <scope>IDENTIFICATION</scope>
</reference>
<dbReference type="InterPro" id="IPR042099">
    <property type="entry name" value="ANL_N_sf"/>
</dbReference>
<accession>A0A8B9UQK6</accession>
<keyword evidence="11" id="KW-0443">Lipid metabolism</keyword>
<reference evidence="17" key="2">
    <citation type="submission" date="2025-09" db="UniProtKB">
        <authorList>
            <consortium name="Ensembl"/>
        </authorList>
    </citation>
    <scope>IDENTIFICATION</scope>
</reference>
<evidence type="ECO:0000256" key="9">
    <source>
        <dbReference type="ARBA" id="ARBA00022842"/>
    </source>
</evidence>
<evidence type="ECO:0000256" key="4">
    <source>
        <dbReference type="ARBA" id="ARBA00022598"/>
    </source>
</evidence>
<evidence type="ECO:0000256" key="10">
    <source>
        <dbReference type="ARBA" id="ARBA00022946"/>
    </source>
</evidence>
<dbReference type="EC" id="6.2.1.2" evidence="13"/>
<protein>
    <recommendedName>
        <fullName evidence="13">medium-chain acyl-CoA ligase</fullName>
        <ecNumber evidence="13">6.2.1.2</ecNumber>
    </recommendedName>
</protein>
<feature type="domain" description="AMP-dependent synthetase/ligase" evidence="15">
    <location>
        <begin position="47"/>
        <end position="402"/>
    </location>
</feature>
<proteinExistence type="inferred from homology"/>
<comment type="similarity">
    <text evidence="3">Belongs to the ATP-dependent AMP-binding enzyme family.</text>
</comment>